<gene>
    <name evidence="2" type="ORF">GCM10007966_06080</name>
</gene>
<keyword evidence="1" id="KW-0812">Transmembrane</keyword>
<reference evidence="2" key="2">
    <citation type="submission" date="2020-09" db="EMBL/GenBank/DDBJ databases">
        <authorList>
            <person name="Sun Q."/>
            <person name="Ohkuma M."/>
        </authorList>
    </citation>
    <scope>NUCLEOTIDE SEQUENCE</scope>
    <source>
        <strain evidence="2">JCM 13919</strain>
    </source>
</reference>
<protein>
    <recommendedName>
        <fullName evidence="4">Tfp pilus assembly protein PilV</fullName>
    </recommendedName>
</protein>
<evidence type="ECO:0000313" key="2">
    <source>
        <dbReference type="EMBL" id="GGI80342.1"/>
    </source>
</evidence>
<dbReference type="OrthoDB" id="9859668at2"/>
<evidence type="ECO:0000313" key="3">
    <source>
        <dbReference type="Proteomes" id="UP000630149"/>
    </source>
</evidence>
<reference evidence="2" key="1">
    <citation type="journal article" date="2014" name="Int. J. Syst. Evol. Microbiol.">
        <title>Complete genome sequence of Corynebacterium casei LMG S-19264T (=DSM 44701T), isolated from a smear-ripened cheese.</title>
        <authorList>
            <consortium name="US DOE Joint Genome Institute (JGI-PGF)"/>
            <person name="Walter F."/>
            <person name="Albersmeier A."/>
            <person name="Kalinowski J."/>
            <person name="Ruckert C."/>
        </authorList>
    </citation>
    <scope>NUCLEOTIDE SEQUENCE</scope>
    <source>
        <strain evidence="2">JCM 13919</strain>
    </source>
</reference>
<comment type="caution">
    <text evidence="2">The sequence shown here is derived from an EMBL/GenBank/DDBJ whole genome shotgun (WGS) entry which is preliminary data.</text>
</comment>
<dbReference type="RefSeq" id="WP_131775873.1">
    <property type="nucleotide sequence ID" value="NZ_BMOB01000002.1"/>
</dbReference>
<dbReference type="AlphaFoldDB" id="A0A917JSI9"/>
<dbReference type="Proteomes" id="UP000630149">
    <property type="component" value="Unassembled WGS sequence"/>
</dbReference>
<dbReference type="EMBL" id="BMOB01000002">
    <property type="protein sequence ID" value="GGI80342.1"/>
    <property type="molecule type" value="Genomic_DNA"/>
</dbReference>
<keyword evidence="3" id="KW-1185">Reference proteome</keyword>
<sequence>MHQTHGFSLTEVLISLCLITTTSLALLHQQWQITRLFNQFHLQSSALNELDSLSEELKQQVSEEAIFQCTITNHQKKTELEITWYEPSVQGNYPRTLKRSLFLG</sequence>
<name>A0A917JSI9_9GAMM</name>
<feature type="transmembrane region" description="Helical" evidence="1">
    <location>
        <begin position="6"/>
        <end position="27"/>
    </location>
</feature>
<evidence type="ECO:0008006" key="4">
    <source>
        <dbReference type="Google" id="ProtNLM"/>
    </source>
</evidence>
<keyword evidence="1" id="KW-0472">Membrane</keyword>
<proteinExistence type="predicted"/>
<evidence type="ECO:0000256" key="1">
    <source>
        <dbReference type="SAM" id="Phobius"/>
    </source>
</evidence>
<accession>A0A917JSI9</accession>
<organism evidence="2 3">
    <name type="scientific">Legionella impletisoli</name>
    <dbReference type="NCBI Taxonomy" id="343510"/>
    <lineage>
        <taxon>Bacteria</taxon>
        <taxon>Pseudomonadati</taxon>
        <taxon>Pseudomonadota</taxon>
        <taxon>Gammaproteobacteria</taxon>
        <taxon>Legionellales</taxon>
        <taxon>Legionellaceae</taxon>
        <taxon>Legionella</taxon>
    </lineage>
</organism>
<keyword evidence="1" id="KW-1133">Transmembrane helix</keyword>